<sequence>MSEQGDLNQAIAEEGGTEQETATPENGIVKSESLDEEEKLELQ</sequence>
<reference evidence="2 3" key="1">
    <citation type="submission" date="2017-12" db="EMBL/GenBank/DDBJ databases">
        <title>High-resolution comparative analysis of great ape genomes.</title>
        <authorList>
            <person name="Pollen A."/>
            <person name="Hastie A."/>
            <person name="Hormozdiari F."/>
            <person name="Dougherty M."/>
            <person name="Liu R."/>
            <person name="Chaisson M."/>
            <person name="Hoppe E."/>
            <person name="Hill C."/>
            <person name="Pang A."/>
            <person name="Hillier L."/>
            <person name="Baker C."/>
            <person name="Armstrong J."/>
            <person name="Shendure J."/>
            <person name="Paten B."/>
            <person name="Wilson R."/>
            <person name="Chao H."/>
            <person name="Schneider V."/>
            <person name="Ventura M."/>
            <person name="Kronenberg Z."/>
            <person name="Murali S."/>
            <person name="Gordon D."/>
            <person name="Cantsilieris S."/>
            <person name="Munson K."/>
            <person name="Nelson B."/>
            <person name="Raja A."/>
            <person name="Underwood J."/>
            <person name="Diekhans M."/>
            <person name="Fiddes I."/>
            <person name="Haussler D."/>
            <person name="Eichler E."/>
        </authorList>
    </citation>
    <scope>NUCLEOTIDE SEQUENCE [LARGE SCALE GENOMIC DNA]</scope>
    <source>
        <strain evidence="2">Yerkes chimp pedigree #C0471</strain>
    </source>
</reference>
<feature type="non-terminal residue" evidence="2">
    <location>
        <position position="43"/>
    </location>
</feature>
<accession>A0A2J8NQ18</accession>
<protein>
    <submittedName>
        <fullName evidence="2">ARPP21 isoform 10</fullName>
    </submittedName>
</protein>
<evidence type="ECO:0000313" key="3">
    <source>
        <dbReference type="Proteomes" id="UP000236370"/>
    </source>
</evidence>
<name>A0A2J8NQ18_PANTR</name>
<proteinExistence type="predicted"/>
<organism evidence="2 3">
    <name type="scientific">Pan troglodytes</name>
    <name type="common">Chimpanzee</name>
    <dbReference type="NCBI Taxonomy" id="9598"/>
    <lineage>
        <taxon>Eukaryota</taxon>
        <taxon>Metazoa</taxon>
        <taxon>Chordata</taxon>
        <taxon>Craniata</taxon>
        <taxon>Vertebrata</taxon>
        <taxon>Euteleostomi</taxon>
        <taxon>Mammalia</taxon>
        <taxon>Eutheria</taxon>
        <taxon>Euarchontoglires</taxon>
        <taxon>Primates</taxon>
        <taxon>Haplorrhini</taxon>
        <taxon>Catarrhini</taxon>
        <taxon>Hominidae</taxon>
        <taxon>Pan</taxon>
    </lineage>
</organism>
<dbReference type="AlphaFoldDB" id="A0A2J8NQ18"/>
<dbReference type="EMBL" id="NBAG03000225">
    <property type="protein sequence ID" value="PNI73863.1"/>
    <property type="molecule type" value="Genomic_DNA"/>
</dbReference>
<gene>
    <name evidence="2" type="ORF">CK820_G0009038</name>
</gene>
<evidence type="ECO:0000313" key="2">
    <source>
        <dbReference type="EMBL" id="PNI73863.1"/>
    </source>
</evidence>
<dbReference type="Proteomes" id="UP000236370">
    <property type="component" value="Unassembled WGS sequence"/>
</dbReference>
<evidence type="ECO:0000256" key="1">
    <source>
        <dbReference type="SAM" id="MobiDB-lite"/>
    </source>
</evidence>
<comment type="caution">
    <text evidence="2">The sequence shown here is derived from an EMBL/GenBank/DDBJ whole genome shotgun (WGS) entry which is preliminary data.</text>
</comment>
<feature type="compositionally biased region" description="Acidic residues" evidence="1">
    <location>
        <begin position="34"/>
        <end position="43"/>
    </location>
</feature>
<feature type="compositionally biased region" description="Low complexity" evidence="1">
    <location>
        <begin position="9"/>
        <end position="25"/>
    </location>
</feature>
<feature type="region of interest" description="Disordered" evidence="1">
    <location>
        <begin position="1"/>
        <end position="43"/>
    </location>
</feature>